<protein>
    <submittedName>
        <fullName evidence="1">Uncharacterized protein</fullName>
    </submittedName>
</protein>
<name>A0A931ISX8_9BURK</name>
<dbReference type="EMBL" id="JAEDAL010000001">
    <property type="protein sequence ID" value="MBH9552130.1"/>
    <property type="molecule type" value="Genomic_DNA"/>
</dbReference>
<dbReference type="Proteomes" id="UP000620139">
    <property type="component" value="Unassembled WGS sequence"/>
</dbReference>
<accession>A0A931ISX8</accession>
<evidence type="ECO:0000313" key="2">
    <source>
        <dbReference type="Proteomes" id="UP000620139"/>
    </source>
</evidence>
<dbReference type="AlphaFoldDB" id="A0A931ISX8"/>
<dbReference type="RefSeq" id="WP_198099703.1">
    <property type="nucleotide sequence ID" value="NZ_JAEDAL010000001.1"/>
</dbReference>
<organism evidence="1 2">
    <name type="scientific">Inhella gelatinilytica</name>
    <dbReference type="NCBI Taxonomy" id="2795030"/>
    <lineage>
        <taxon>Bacteria</taxon>
        <taxon>Pseudomonadati</taxon>
        <taxon>Pseudomonadota</taxon>
        <taxon>Betaproteobacteria</taxon>
        <taxon>Burkholderiales</taxon>
        <taxon>Sphaerotilaceae</taxon>
        <taxon>Inhella</taxon>
    </lineage>
</organism>
<sequence>MLHPWTEAGLLPGFPFGTDLTADELKIVGALRRLKKATQHPVDLVKLALRSFWEGREAPPAYLERLGLDEAKGFKALFIRKLFAGNL</sequence>
<proteinExistence type="predicted"/>
<gene>
    <name evidence="1" type="ORF">I7X43_04620</name>
</gene>
<keyword evidence="2" id="KW-1185">Reference proteome</keyword>
<reference evidence="1" key="1">
    <citation type="submission" date="2020-12" db="EMBL/GenBank/DDBJ databases">
        <title>The genome sequence of Inhella sp. 4Y17.</title>
        <authorList>
            <person name="Liu Y."/>
        </authorList>
    </citation>
    <scope>NUCLEOTIDE SEQUENCE</scope>
    <source>
        <strain evidence="1">4Y10</strain>
    </source>
</reference>
<comment type="caution">
    <text evidence="1">The sequence shown here is derived from an EMBL/GenBank/DDBJ whole genome shotgun (WGS) entry which is preliminary data.</text>
</comment>
<evidence type="ECO:0000313" key="1">
    <source>
        <dbReference type="EMBL" id="MBH9552130.1"/>
    </source>
</evidence>